<reference evidence="3 4" key="1">
    <citation type="submission" date="2019-04" db="EMBL/GenBank/DDBJ databases">
        <title>Azoarcus nasutitermitis sp. nov. isolated from termite nest.</title>
        <authorList>
            <person name="Lin S.-Y."/>
            <person name="Hameed A."/>
            <person name="Hsu Y.-H."/>
            <person name="Young C.-C."/>
        </authorList>
    </citation>
    <scope>NUCLEOTIDE SEQUENCE [LARGE SCALE GENOMIC DNA]</scope>
    <source>
        <strain evidence="3 4">CC-YHH838</strain>
    </source>
</reference>
<evidence type="ECO:0000313" key="4">
    <source>
        <dbReference type="Proteomes" id="UP000308430"/>
    </source>
</evidence>
<dbReference type="GO" id="GO:0016226">
    <property type="term" value="P:iron-sulfur cluster assembly"/>
    <property type="evidence" value="ECO:0007669"/>
    <property type="project" value="InterPro"/>
</dbReference>
<keyword evidence="4" id="KW-1185">Reference proteome</keyword>
<organism evidence="3 4">
    <name type="scientific">Pseudothauera nasutitermitis</name>
    <dbReference type="NCBI Taxonomy" id="2565930"/>
    <lineage>
        <taxon>Bacteria</taxon>
        <taxon>Pseudomonadati</taxon>
        <taxon>Pseudomonadota</taxon>
        <taxon>Betaproteobacteria</taxon>
        <taxon>Rhodocyclales</taxon>
        <taxon>Zoogloeaceae</taxon>
        <taxon>Pseudothauera</taxon>
    </lineage>
</organism>
<dbReference type="GO" id="GO:0005506">
    <property type="term" value="F:iron ion binding"/>
    <property type="evidence" value="ECO:0007669"/>
    <property type="project" value="InterPro"/>
</dbReference>
<dbReference type="EMBL" id="SSOC01000003">
    <property type="protein sequence ID" value="THF65926.1"/>
    <property type="molecule type" value="Genomic_DNA"/>
</dbReference>
<dbReference type="PANTHER" id="PTHR11178:SF1">
    <property type="entry name" value="NFU1 IRON-SULFUR CLUSTER SCAFFOLD HOMOLOG, MITOCHONDRIAL"/>
    <property type="match status" value="1"/>
</dbReference>
<dbReference type="Proteomes" id="UP000308430">
    <property type="component" value="Unassembled WGS sequence"/>
</dbReference>
<dbReference type="RefSeq" id="WP_136348132.1">
    <property type="nucleotide sequence ID" value="NZ_SSOC01000003.1"/>
</dbReference>
<accession>A0A4S4B0N5</accession>
<sequence>MTTTTPHTIRAVPLQPADLPVIEQVLAGIRPRIQADGGDIELHSASGDTVVVRMQGKCMGCIQSGETLGAIRRQLMHALGKAVRVIPALER</sequence>
<evidence type="ECO:0000256" key="1">
    <source>
        <dbReference type="ARBA" id="ARBA00006420"/>
    </source>
</evidence>
<dbReference type="GO" id="GO:0051536">
    <property type="term" value="F:iron-sulfur cluster binding"/>
    <property type="evidence" value="ECO:0007669"/>
    <property type="project" value="InterPro"/>
</dbReference>
<evidence type="ECO:0000259" key="2">
    <source>
        <dbReference type="Pfam" id="PF01106"/>
    </source>
</evidence>
<dbReference type="AlphaFoldDB" id="A0A4S4B0N5"/>
<proteinExistence type="inferred from homology"/>
<dbReference type="InterPro" id="IPR034904">
    <property type="entry name" value="FSCA_dom_sf"/>
</dbReference>
<dbReference type="SUPFAM" id="SSF117916">
    <property type="entry name" value="Fe-S cluster assembly (FSCA) domain-like"/>
    <property type="match status" value="1"/>
</dbReference>
<feature type="domain" description="NIF system FeS cluster assembly NifU C-terminal" evidence="2">
    <location>
        <begin position="22"/>
        <end position="86"/>
    </location>
</feature>
<dbReference type="Pfam" id="PF01106">
    <property type="entry name" value="NifU"/>
    <property type="match status" value="1"/>
</dbReference>
<dbReference type="PANTHER" id="PTHR11178">
    <property type="entry name" value="IRON-SULFUR CLUSTER SCAFFOLD PROTEIN NFU-RELATED"/>
    <property type="match status" value="1"/>
</dbReference>
<gene>
    <name evidence="3" type="ORF">E6C76_10360</name>
</gene>
<dbReference type="InterPro" id="IPR001075">
    <property type="entry name" value="NIF_FeS_clus_asmbl_NifU_C"/>
</dbReference>
<protein>
    <submittedName>
        <fullName evidence="3">NifU family protein</fullName>
    </submittedName>
</protein>
<comment type="similarity">
    <text evidence="1">Belongs to the NifU family.</text>
</comment>
<name>A0A4S4B0N5_9RHOO</name>
<dbReference type="OrthoDB" id="9808097at2"/>
<comment type="caution">
    <text evidence="3">The sequence shown here is derived from an EMBL/GenBank/DDBJ whole genome shotgun (WGS) entry which is preliminary data.</text>
</comment>
<evidence type="ECO:0000313" key="3">
    <source>
        <dbReference type="EMBL" id="THF65926.1"/>
    </source>
</evidence>
<dbReference type="Gene3D" id="3.30.300.130">
    <property type="entry name" value="Fe-S cluster assembly (FSCA)"/>
    <property type="match status" value="1"/>
</dbReference>